<gene>
    <name evidence="5" type="ORF">HNR67_006850</name>
</gene>
<keyword evidence="1" id="KW-0547">Nucleotide-binding</keyword>
<evidence type="ECO:0000313" key="5">
    <source>
        <dbReference type="EMBL" id="MBB4680732.1"/>
    </source>
</evidence>
<dbReference type="NCBIfam" id="TIGR00724">
    <property type="entry name" value="urea_amlyse_rel"/>
    <property type="match status" value="1"/>
</dbReference>
<dbReference type="SMART" id="SM00797">
    <property type="entry name" value="AHS2"/>
    <property type="match status" value="1"/>
</dbReference>
<dbReference type="InterPro" id="IPR029000">
    <property type="entry name" value="Cyclophilin-like_dom_sf"/>
</dbReference>
<evidence type="ECO:0000313" key="6">
    <source>
        <dbReference type="Proteomes" id="UP000533598"/>
    </source>
</evidence>
<keyword evidence="2" id="KW-0378">Hydrolase</keyword>
<accession>A0A7W7CGX1</accession>
<organism evidence="5 6">
    <name type="scientific">Crossiella cryophila</name>
    <dbReference type="NCBI Taxonomy" id="43355"/>
    <lineage>
        <taxon>Bacteria</taxon>
        <taxon>Bacillati</taxon>
        <taxon>Actinomycetota</taxon>
        <taxon>Actinomycetes</taxon>
        <taxon>Pseudonocardiales</taxon>
        <taxon>Pseudonocardiaceae</taxon>
        <taxon>Crossiella</taxon>
    </lineage>
</organism>
<dbReference type="GO" id="GO:0005524">
    <property type="term" value="F:ATP binding"/>
    <property type="evidence" value="ECO:0007669"/>
    <property type="project" value="UniProtKB-KW"/>
</dbReference>
<comment type="caution">
    <text evidence="5">The sequence shown here is derived from an EMBL/GenBank/DDBJ whole genome shotgun (WGS) entry which is preliminary data.</text>
</comment>
<keyword evidence="6" id="KW-1185">Reference proteome</keyword>
<protein>
    <submittedName>
        <fullName evidence="5">Biotin-dependent carboxylase-like uncharacterized protein</fullName>
    </submittedName>
</protein>
<evidence type="ECO:0000256" key="2">
    <source>
        <dbReference type="ARBA" id="ARBA00022801"/>
    </source>
</evidence>
<dbReference type="AlphaFoldDB" id="A0A7W7CGX1"/>
<dbReference type="InterPro" id="IPR003778">
    <property type="entry name" value="CT_A_B"/>
</dbReference>
<dbReference type="Pfam" id="PF02626">
    <property type="entry name" value="CT_A_B"/>
    <property type="match status" value="1"/>
</dbReference>
<name>A0A7W7CGX1_9PSEU</name>
<dbReference type="SUPFAM" id="SSF50891">
    <property type="entry name" value="Cyclophilin-like"/>
    <property type="match status" value="1"/>
</dbReference>
<dbReference type="Proteomes" id="UP000533598">
    <property type="component" value="Unassembled WGS sequence"/>
</dbReference>
<evidence type="ECO:0000256" key="1">
    <source>
        <dbReference type="ARBA" id="ARBA00022741"/>
    </source>
</evidence>
<dbReference type="Gene3D" id="2.40.100.10">
    <property type="entry name" value="Cyclophilin-like"/>
    <property type="match status" value="1"/>
</dbReference>
<dbReference type="InterPro" id="IPR052708">
    <property type="entry name" value="PxpC"/>
</dbReference>
<sequence length="304" mass="31388">MSTTHGRGGIEVLDAGLLTLVQDLGRPGLAAMGVGRSGAADQPAFTLANRLVGNAESAAALELTLGGVQLRFHRGAWVALTGAPAPLHLGTPTIGAPRGPRTAAANAPLYVPAGTTLRIGRPERGLRSYLAVRGGLDLPPVLGSRASDLLSGIGPEPLVRGALLPIGNDIAGDPIVDLAPVAELPAEPVLRVLLGPRQDWFTHNAAAALCSGPYQVTPASNRIGVRLAGPRLDRARPGELPPEGMVGGALQVPPNGQPVLFLADHPVTGGYPVIAVVIEQDLPQAAQVRPGQRIRFQCTERTSR</sequence>
<keyword evidence="3" id="KW-0067">ATP-binding</keyword>
<evidence type="ECO:0000256" key="3">
    <source>
        <dbReference type="ARBA" id="ARBA00022840"/>
    </source>
</evidence>
<feature type="domain" description="Carboxyltransferase" evidence="4">
    <location>
        <begin position="31"/>
        <end position="302"/>
    </location>
</feature>
<dbReference type="RefSeq" id="WP_185006753.1">
    <property type="nucleotide sequence ID" value="NZ_BAAAUI010000038.1"/>
</dbReference>
<dbReference type="EMBL" id="JACHMH010000001">
    <property type="protein sequence ID" value="MBB4680732.1"/>
    <property type="molecule type" value="Genomic_DNA"/>
</dbReference>
<dbReference type="PANTHER" id="PTHR43309">
    <property type="entry name" value="5-OXOPROLINASE SUBUNIT C"/>
    <property type="match status" value="1"/>
</dbReference>
<dbReference type="PANTHER" id="PTHR43309:SF3">
    <property type="entry name" value="5-OXOPROLINASE SUBUNIT C"/>
    <property type="match status" value="1"/>
</dbReference>
<evidence type="ECO:0000259" key="4">
    <source>
        <dbReference type="SMART" id="SM00797"/>
    </source>
</evidence>
<dbReference type="GO" id="GO:0016787">
    <property type="term" value="F:hydrolase activity"/>
    <property type="evidence" value="ECO:0007669"/>
    <property type="project" value="UniProtKB-KW"/>
</dbReference>
<reference evidence="5 6" key="1">
    <citation type="submission" date="2020-08" db="EMBL/GenBank/DDBJ databases">
        <title>Sequencing the genomes of 1000 actinobacteria strains.</title>
        <authorList>
            <person name="Klenk H.-P."/>
        </authorList>
    </citation>
    <scope>NUCLEOTIDE SEQUENCE [LARGE SCALE GENOMIC DNA]</scope>
    <source>
        <strain evidence="5 6">DSM 44230</strain>
    </source>
</reference>
<proteinExistence type="predicted"/>